<dbReference type="Pfam" id="PF00691">
    <property type="entry name" value="OmpA"/>
    <property type="match status" value="1"/>
</dbReference>
<evidence type="ECO:0000259" key="6">
    <source>
        <dbReference type="PROSITE" id="PS51123"/>
    </source>
</evidence>
<dbReference type="Gene3D" id="3.30.1330.60">
    <property type="entry name" value="OmpA-like domain"/>
    <property type="match status" value="1"/>
</dbReference>
<dbReference type="PANTHER" id="PTHR30329:SF21">
    <property type="entry name" value="LIPOPROTEIN YIAD-RELATED"/>
    <property type="match status" value="1"/>
</dbReference>
<sequence length="185" mass="19361">MKLDLNKLALAVAAAVAIAAALPAQAADPVVTDPYGKPVKDPYGKCVLSIGGVEHPECGAPQMVKSPISMSLSADANFDFNKAVLKPAGKASIDKLAADIKGKAKVNSIELVGHTDSIGSDAYNQRLSERRADAVKTYLIEKGVNPALITAKGMGERQPIASNKTAEGRAQNRRVEITVDAEALK</sequence>
<dbReference type="OrthoDB" id="9805832at2"/>
<organism evidence="7 8">
    <name type="scientific">Plasticicumulans lactativorans</name>
    <dbReference type="NCBI Taxonomy" id="1133106"/>
    <lineage>
        <taxon>Bacteria</taxon>
        <taxon>Pseudomonadati</taxon>
        <taxon>Pseudomonadota</taxon>
        <taxon>Gammaproteobacteria</taxon>
        <taxon>Candidatus Competibacteraceae</taxon>
        <taxon>Plasticicumulans</taxon>
    </lineage>
</organism>
<dbReference type="RefSeq" id="WP_132538498.1">
    <property type="nucleotide sequence ID" value="NZ_SLWY01000002.1"/>
</dbReference>
<evidence type="ECO:0000256" key="5">
    <source>
        <dbReference type="SAM" id="SignalP"/>
    </source>
</evidence>
<evidence type="ECO:0000313" key="8">
    <source>
        <dbReference type="Proteomes" id="UP000295765"/>
    </source>
</evidence>
<dbReference type="AlphaFoldDB" id="A0A4R2LFF5"/>
<protein>
    <submittedName>
        <fullName evidence="7">OOP family OmpA-OmpF porin</fullName>
    </submittedName>
</protein>
<gene>
    <name evidence="7" type="ORF">EV699_102214</name>
</gene>
<evidence type="ECO:0000256" key="4">
    <source>
        <dbReference type="PROSITE-ProRule" id="PRU00473"/>
    </source>
</evidence>
<dbReference type="PROSITE" id="PS01068">
    <property type="entry name" value="OMPA_1"/>
    <property type="match status" value="1"/>
</dbReference>
<keyword evidence="8" id="KW-1185">Reference proteome</keyword>
<feature type="chain" id="PRO_5020660224" evidence="5">
    <location>
        <begin position="27"/>
        <end position="185"/>
    </location>
</feature>
<evidence type="ECO:0000256" key="1">
    <source>
        <dbReference type="ARBA" id="ARBA00004442"/>
    </source>
</evidence>
<reference evidence="7 8" key="1">
    <citation type="submission" date="2019-03" db="EMBL/GenBank/DDBJ databases">
        <title>Genomic Encyclopedia of Type Strains, Phase IV (KMG-IV): sequencing the most valuable type-strain genomes for metagenomic binning, comparative biology and taxonomic classification.</title>
        <authorList>
            <person name="Goeker M."/>
        </authorList>
    </citation>
    <scope>NUCLEOTIDE SEQUENCE [LARGE SCALE GENOMIC DNA]</scope>
    <source>
        <strain evidence="7 8">DSM 25287</strain>
    </source>
</reference>
<dbReference type="PROSITE" id="PS51123">
    <property type="entry name" value="OMPA_2"/>
    <property type="match status" value="1"/>
</dbReference>
<keyword evidence="5" id="KW-0732">Signal</keyword>
<evidence type="ECO:0000256" key="2">
    <source>
        <dbReference type="ARBA" id="ARBA00023136"/>
    </source>
</evidence>
<dbReference type="InterPro" id="IPR006665">
    <property type="entry name" value="OmpA-like"/>
</dbReference>
<name>A0A4R2LFF5_9GAMM</name>
<evidence type="ECO:0000256" key="3">
    <source>
        <dbReference type="ARBA" id="ARBA00023237"/>
    </source>
</evidence>
<keyword evidence="3" id="KW-0998">Cell outer membrane</keyword>
<proteinExistence type="predicted"/>
<feature type="domain" description="OmpA-like" evidence="6">
    <location>
        <begin position="65"/>
        <end position="183"/>
    </location>
</feature>
<dbReference type="EMBL" id="SLWY01000002">
    <property type="protein sequence ID" value="TCO83507.1"/>
    <property type="molecule type" value="Genomic_DNA"/>
</dbReference>
<dbReference type="InterPro" id="IPR006664">
    <property type="entry name" value="OMP_bac"/>
</dbReference>
<dbReference type="PANTHER" id="PTHR30329">
    <property type="entry name" value="STATOR ELEMENT OF FLAGELLAR MOTOR COMPLEX"/>
    <property type="match status" value="1"/>
</dbReference>
<comment type="subcellular location">
    <subcellularLocation>
        <location evidence="1">Cell outer membrane</location>
    </subcellularLocation>
</comment>
<dbReference type="PRINTS" id="PR01021">
    <property type="entry name" value="OMPADOMAIN"/>
</dbReference>
<accession>A0A4R2LFF5</accession>
<dbReference type="CDD" id="cd07185">
    <property type="entry name" value="OmpA_C-like"/>
    <property type="match status" value="1"/>
</dbReference>
<feature type="signal peptide" evidence="5">
    <location>
        <begin position="1"/>
        <end position="26"/>
    </location>
</feature>
<evidence type="ECO:0000313" key="7">
    <source>
        <dbReference type="EMBL" id="TCO83507.1"/>
    </source>
</evidence>
<dbReference type="SUPFAM" id="SSF103088">
    <property type="entry name" value="OmpA-like"/>
    <property type="match status" value="1"/>
</dbReference>
<dbReference type="InterPro" id="IPR050330">
    <property type="entry name" value="Bact_OuterMem_StrucFunc"/>
</dbReference>
<keyword evidence="2 4" id="KW-0472">Membrane</keyword>
<dbReference type="GO" id="GO:0009279">
    <property type="term" value="C:cell outer membrane"/>
    <property type="evidence" value="ECO:0007669"/>
    <property type="project" value="UniProtKB-SubCell"/>
</dbReference>
<comment type="caution">
    <text evidence="7">The sequence shown here is derived from an EMBL/GenBank/DDBJ whole genome shotgun (WGS) entry which is preliminary data.</text>
</comment>
<dbReference type="Proteomes" id="UP000295765">
    <property type="component" value="Unassembled WGS sequence"/>
</dbReference>
<dbReference type="InterPro" id="IPR006690">
    <property type="entry name" value="OMPA-like_CS"/>
</dbReference>
<dbReference type="InterPro" id="IPR036737">
    <property type="entry name" value="OmpA-like_sf"/>
</dbReference>